<dbReference type="InterPro" id="IPR046867">
    <property type="entry name" value="AldOxase/xan_DH_MoCoBD2"/>
</dbReference>
<organism evidence="2 3">
    <name type="scientific">Thermocrinis minervae</name>
    <dbReference type="NCBI Taxonomy" id="381751"/>
    <lineage>
        <taxon>Bacteria</taxon>
        <taxon>Pseudomonadati</taxon>
        <taxon>Aquificota</taxon>
        <taxon>Aquificia</taxon>
        <taxon>Aquificales</taxon>
        <taxon>Aquificaceae</taxon>
        <taxon>Thermocrinis</taxon>
    </lineage>
</organism>
<dbReference type="InterPro" id="IPR037165">
    <property type="entry name" value="AldOxase/xan_DH_Mopterin-bd_sf"/>
</dbReference>
<accession>A0A1M6TAU5</accession>
<dbReference type="InterPro" id="IPR012368">
    <property type="entry name" value="OxRdtase_Mopterin-bd_su_IorB"/>
</dbReference>
<dbReference type="GO" id="GO:0016491">
    <property type="term" value="F:oxidoreductase activity"/>
    <property type="evidence" value="ECO:0007669"/>
    <property type="project" value="InterPro"/>
</dbReference>
<dbReference type="InterPro" id="IPR052516">
    <property type="entry name" value="N-heterocyclic_Hydroxylase"/>
</dbReference>
<feature type="domain" description="Aldehyde oxidase/xanthine dehydrogenase a/b hammerhead" evidence="1">
    <location>
        <begin position="198"/>
        <end position="276"/>
    </location>
</feature>
<keyword evidence="3" id="KW-1185">Reference proteome</keyword>
<protein>
    <submittedName>
        <fullName evidence="2">Isoquinoline 1-oxidoreductase, beta subunit</fullName>
    </submittedName>
</protein>
<dbReference type="InterPro" id="IPR000674">
    <property type="entry name" value="Ald_Oxase/Xan_DH_a/b"/>
</dbReference>
<dbReference type="Proteomes" id="UP000189810">
    <property type="component" value="Chromosome I"/>
</dbReference>
<evidence type="ECO:0000313" key="3">
    <source>
        <dbReference type="Proteomes" id="UP000189810"/>
    </source>
</evidence>
<dbReference type="PANTHER" id="PTHR47495">
    <property type="entry name" value="ALDEHYDE DEHYDROGENASE"/>
    <property type="match status" value="1"/>
</dbReference>
<dbReference type="SUPFAM" id="SSF56003">
    <property type="entry name" value="Molybdenum cofactor-binding domain"/>
    <property type="match status" value="2"/>
</dbReference>
<name>A0A1M6TAU5_9AQUI</name>
<proteinExistence type="predicted"/>
<dbReference type="AlphaFoldDB" id="A0A1M6TAU5"/>
<gene>
    <name evidence="2" type="ORF">SAMN05444391_1372</name>
</gene>
<dbReference type="STRING" id="381751.SAMN05444391_1372"/>
<evidence type="ECO:0000259" key="1">
    <source>
        <dbReference type="SMART" id="SM01008"/>
    </source>
</evidence>
<sequence length="703" mass="77492">MITRRGFLKAGVSGLGLFFTEGGVKVLKAFQSDVLKPFAWANITRDNYLVVVSNKSEMGQGVHTGLSMLVADELNFPWERVRVQTAPAGEIYIDRKMGSQLTGGSTSLRNMHTHYRLLGATIREMLLLAASSSWKVPKESLRIDKGYVTDGKRKVSCGELWEIAIKLPVPQNPRLKTPKEFIYIGKNVPRIDVPEKVEGKAIFGIDVRLDGMVYALVERPPSFGSKLLSYDVSKAKKVDGFISAFPISTGLAICANSFESALKARQNIEVSWSKSPIQDFDDEKLKDFFLSKLQTKGQVARREGDPERVIQNSGKKVEAVYLLPYLYHATLEPMNCVAYVKEDECIVYAPIQGQTFALNLARSITGLPEDRIKIYTTYLGGGFGRKAQALFVGEAIEISKKLRKPVKLVYTREDDVKSGYYRPMNATLLRGAVDDKGKVSSLYFKIAVQSVFEWAGRPSPIDRAAVEGLENIPYQIPNLHVEYVKVDLPVSVWFWRSVGSTHNAFTLETFIDRLAKVAGRDPVDLRLELLKDPRAKKVVEVAAEKGGWGKKSNLGLAYHYSFGSHVAQVAEVSFDEKNSELKVHKVVCAIDLGPFVIHPGLVISQVEGAIMMGLSAALKEGVKFSNGGPSNLNFDTYPLLTMDEAPEVEVYIVKGDGPMGGVGEPGLPPVAPAVANALLWGYGIEVNQLPMTPDVLKSAISRR</sequence>
<dbReference type="Pfam" id="PF02738">
    <property type="entry name" value="MoCoBD_1"/>
    <property type="match status" value="1"/>
</dbReference>
<reference evidence="2 3" key="1">
    <citation type="submission" date="2016-11" db="EMBL/GenBank/DDBJ databases">
        <authorList>
            <person name="Jaros S."/>
            <person name="Januszkiewicz K."/>
            <person name="Wedrychowicz H."/>
        </authorList>
    </citation>
    <scope>NUCLEOTIDE SEQUENCE [LARGE SCALE GENOMIC DNA]</scope>
    <source>
        <strain evidence="2 3">DSM 19557</strain>
    </source>
</reference>
<dbReference type="InterPro" id="IPR008274">
    <property type="entry name" value="AldOxase/xan_DH_MoCoBD1"/>
</dbReference>
<dbReference type="OrthoDB" id="9759099at2"/>
<dbReference type="PANTHER" id="PTHR47495:SF2">
    <property type="entry name" value="ALDEHYDE DEHYDROGENASE"/>
    <property type="match status" value="1"/>
</dbReference>
<evidence type="ECO:0000313" key="2">
    <source>
        <dbReference type="EMBL" id="SHK53999.1"/>
    </source>
</evidence>
<dbReference type="Pfam" id="PF20256">
    <property type="entry name" value="MoCoBD_2"/>
    <property type="match status" value="2"/>
</dbReference>
<dbReference type="SMART" id="SM01008">
    <property type="entry name" value="Ald_Xan_dh_C"/>
    <property type="match status" value="1"/>
</dbReference>
<dbReference type="PIRSF" id="PIRSF036389">
    <property type="entry name" value="IOR_B"/>
    <property type="match status" value="1"/>
</dbReference>
<dbReference type="EMBL" id="LT670846">
    <property type="protein sequence ID" value="SHK53999.1"/>
    <property type="molecule type" value="Genomic_DNA"/>
</dbReference>
<dbReference type="Gene3D" id="3.90.1170.50">
    <property type="entry name" value="Aldehyde oxidase/xanthine dehydrogenase, a/b hammerhead"/>
    <property type="match status" value="1"/>
</dbReference>
<dbReference type="Gene3D" id="3.30.365.10">
    <property type="entry name" value="Aldehyde oxidase/xanthine dehydrogenase, molybdopterin binding domain"/>
    <property type="match status" value="4"/>
</dbReference>
<dbReference type="RefSeq" id="WP_079654464.1">
    <property type="nucleotide sequence ID" value="NZ_LT670846.1"/>
</dbReference>